<evidence type="ECO:0000313" key="8">
    <source>
        <dbReference type="Proteomes" id="UP000011087"/>
    </source>
</evidence>
<sequence>QSCSICLSDFEMGDEVMQITCGHFFHQDCILPWLKQTNSCPLCRFELPTDD</sequence>
<dbReference type="InterPro" id="IPR013083">
    <property type="entry name" value="Znf_RING/FYVE/PHD"/>
</dbReference>
<evidence type="ECO:0000256" key="4">
    <source>
        <dbReference type="PROSITE-ProRule" id="PRU00175"/>
    </source>
</evidence>
<dbReference type="GeneID" id="17311747"/>
<dbReference type="GO" id="GO:0005634">
    <property type="term" value="C:nucleus"/>
    <property type="evidence" value="ECO:0007669"/>
    <property type="project" value="TreeGrafter"/>
</dbReference>
<keyword evidence="2 4" id="KW-0863">Zinc-finger</keyword>
<dbReference type="STRING" id="905079.L1K2K6"/>
<proteinExistence type="predicted"/>
<reference evidence="7" key="3">
    <citation type="submission" date="2015-06" db="UniProtKB">
        <authorList>
            <consortium name="EnsemblProtists"/>
        </authorList>
    </citation>
    <scope>IDENTIFICATION</scope>
</reference>
<dbReference type="GO" id="GO:0006511">
    <property type="term" value="P:ubiquitin-dependent protein catabolic process"/>
    <property type="evidence" value="ECO:0007669"/>
    <property type="project" value="TreeGrafter"/>
</dbReference>
<dbReference type="GO" id="GO:0008270">
    <property type="term" value="F:zinc ion binding"/>
    <property type="evidence" value="ECO:0007669"/>
    <property type="project" value="UniProtKB-KW"/>
</dbReference>
<dbReference type="PaxDb" id="55529-EKX54819"/>
<evidence type="ECO:0000259" key="5">
    <source>
        <dbReference type="PROSITE" id="PS50089"/>
    </source>
</evidence>
<dbReference type="PANTHER" id="PTHR45931">
    <property type="entry name" value="SI:CH211-59O9.10"/>
    <property type="match status" value="1"/>
</dbReference>
<dbReference type="OrthoDB" id="10267526at2759"/>
<dbReference type="PANTHER" id="PTHR45931:SF16">
    <property type="entry name" value="RING_U-BOX SUPERFAMILY PROTEIN"/>
    <property type="match status" value="1"/>
</dbReference>
<dbReference type="eggNOG" id="KOG0800">
    <property type="taxonomic scope" value="Eukaryota"/>
</dbReference>
<dbReference type="KEGG" id="gtt:GUITHDRAFT_49918"/>
<gene>
    <name evidence="6" type="ORF">GUITHDRAFT_49918</name>
</gene>
<dbReference type="SUPFAM" id="SSF57850">
    <property type="entry name" value="RING/U-box"/>
    <property type="match status" value="1"/>
</dbReference>
<dbReference type="EnsemblProtists" id="EKX54819">
    <property type="protein sequence ID" value="EKX54819"/>
    <property type="gene ID" value="GUITHDRAFT_49918"/>
</dbReference>
<dbReference type="EMBL" id="JH992966">
    <property type="protein sequence ID" value="EKX54819.1"/>
    <property type="molecule type" value="Genomic_DNA"/>
</dbReference>
<dbReference type="CDD" id="cd16669">
    <property type="entry name" value="RING-H2_RNF181"/>
    <property type="match status" value="1"/>
</dbReference>
<dbReference type="HOGENOM" id="CLU_013137_21_5_1"/>
<keyword evidence="3" id="KW-0862">Zinc</keyword>
<evidence type="ECO:0000313" key="6">
    <source>
        <dbReference type="EMBL" id="EKX54819.1"/>
    </source>
</evidence>
<keyword evidence="1" id="KW-0479">Metal-binding</keyword>
<dbReference type="Proteomes" id="UP000011087">
    <property type="component" value="Unassembled WGS sequence"/>
</dbReference>
<accession>L1K2K6</accession>
<reference evidence="6 8" key="1">
    <citation type="journal article" date="2012" name="Nature">
        <title>Algal genomes reveal evolutionary mosaicism and the fate of nucleomorphs.</title>
        <authorList>
            <consortium name="DOE Joint Genome Institute"/>
            <person name="Curtis B.A."/>
            <person name="Tanifuji G."/>
            <person name="Burki F."/>
            <person name="Gruber A."/>
            <person name="Irimia M."/>
            <person name="Maruyama S."/>
            <person name="Arias M.C."/>
            <person name="Ball S.G."/>
            <person name="Gile G.H."/>
            <person name="Hirakawa Y."/>
            <person name="Hopkins J.F."/>
            <person name="Kuo A."/>
            <person name="Rensing S.A."/>
            <person name="Schmutz J."/>
            <person name="Symeonidi A."/>
            <person name="Elias M."/>
            <person name="Eveleigh R.J."/>
            <person name="Herman E.K."/>
            <person name="Klute M.J."/>
            <person name="Nakayama T."/>
            <person name="Obornik M."/>
            <person name="Reyes-Prieto A."/>
            <person name="Armbrust E.V."/>
            <person name="Aves S.J."/>
            <person name="Beiko R.G."/>
            <person name="Coutinho P."/>
            <person name="Dacks J.B."/>
            <person name="Durnford D.G."/>
            <person name="Fast N.M."/>
            <person name="Green B.R."/>
            <person name="Grisdale C.J."/>
            <person name="Hempel F."/>
            <person name="Henrissat B."/>
            <person name="Hoppner M.P."/>
            <person name="Ishida K."/>
            <person name="Kim E."/>
            <person name="Koreny L."/>
            <person name="Kroth P.G."/>
            <person name="Liu Y."/>
            <person name="Malik S.B."/>
            <person name="Maier U.G."/>
            <person name="McRose D."/>
            <person name="Mock T."/>
            <person name="Neilson J.A."/>
            <person name="Onodera N.T."/>
            <person name="Poole A.M."/>
            <person name="Pritham E.J."/>
            <person name="Richards T.A."/>
            <person name="Rocap G."/>
            <person name="Roy S.W."/>
            <person name="Sarai C."/>
            <person name="Schaack S."/>
            <person name="Shirato S."/>
            <person name="Slamovits C.H."/>
            <person name="Spencer D.F."/>
            <person name="Suzuki S."/>
            <person name="Worden A.Z."/>
            <person name="Zauner S."/>
            <person name="Barry K."/>
            <person name="Bell C."/>
            <person name="Bharti A.K."/>
            <person name="Crow J.A."/>
            <person name="Grimwood J."/>
            <person name="Kramer R."/>
            <person name="Lindquist E."/>
            <person name="Lucas S."/>
            <person name="Salamov A."/>
            <person name="McFadden G.I."/>
            <person name="Lane C.E."/>
            <person name="Keeling P.J."/>
            <person name="Gray M.W."/>
            <person name="Grigoriev I.V."/>
            <person name="Archibald J.M."/>
        </authorList>
    </citation>
    <scope>NUCLEOTIDE SEQUENCE</scope>
    <source>
        <strain evidence="6 8">CCMP2712</strain>
    </source>
</reference>
<protein>
    <recommendedName>
        <fullName evidence="5">RING-type domain-containing protein</fullName>
    </recommendedName>
</protein>
<dbReference type="PROSITE" id="PS50089">
    <property type="entry name" value="ZF_RING_2"/>
    <property type="match status" value="1"/>
</dbReference>
<dbReference type="Pfam" id="PF13639">
    <property type="entry name" value="zf-RING_2"/>
    <property type="match status" value="1"/>
</dbReference>
<keyword evidence="8" id="KW-1185">Reference proteome</keyword>
<dbReference type="Gene3D" id="3.30.40.10">
    <property type="entry name" value="Zinc/RING finger domain, C3HC4 (zinc finger)"/>
    <property type="match status" value="1"/>
</dbReference>
<evidence type="ECO:0000313" key="7">
    <source>
        <dbReference type="EnsemblProtists" id="EKX54819"/>
    </source>
</evidence>
<dbReference type="InterPro" id="IPR051834">
    <property type="entry name" value="RING_finger_E3_ligase"/>
</dbReference>
<name>L1K2K6_GUITC</name>
<evidence type="ECO:0000256" key="1">
    <source>
        <dbReference type="ARBA" id="ARBA00022723"/>
    </source>
</evidence>
<evidence type="ECO:0000256" key="2">
    <source>
        <dbReference type="ARBA" id="ARBA00022771"/>
    </source>
</evidence>
<dbReference type="GO" id="GO:0061630">
    <property type="term" value="F:ubiquitin protein ligase activity"/>
    <property type="evidence" value="ECO:0007669"/>
    <property type="project" value="TreeGrafter"/>
</dbReference>
<dbReference type="InterPro" id="IPR001841">
    <property type="entry name" value="Znf_RING"/>
</dbReference>
<feature type="non-terminal residue" evidence="6">
    <location>
        <position position="1"/>
    </location>
</feature>
<dbReference type="AlphaFoldDB" id="L1K2K6"/>
<evidence type="ECO:0000256" key="3">
    <source>
        <dbReference type="ARBA" id="ARBA00022833"/>
    </source>
</evidence>
<dbReference type="OMA" id="AGEEDCM"/>
<organism evidence="6">
    <name type="scientific">Guillardia theta (strain CCMP2712)</name>
    <name type="common">Cryptophyte</name>
    <dbReference type="NCBI Taxonomy" id="905079"/>
    <lineage>
        <taxon>Eukaryota</taxon>
        <taxon>Cryptophyceae</taxon>
        <taxon>Pyrenomonadales</taxon>
        <taxon>Geminigeraceae</taxon>
        <taxon>Guillardia</taxon>
    </lineage>
</organism>
<feature type="domain" description="RING-type" evidence="5">
    <location>
        <begin position="3"/>
        <end position="44"/>
    </location>
</feature>
<dbReference type="RefSeq" id="XP_005841799.1">
    <property type="nucleotide sequence ID" value="XM_005841742.1"/>
</dbReference>
<reference evidence="8" key="2">
    <citation type="submission" date="2012-11" db="EMBL/GenBank/DDBJ databases">
        <authorList>
            <person name="Kuo A."/>
            <person name="Curtis B.A."/>
            <person name="Tanifuji G."/>
            <person name="Burki F."/>
            <person name="Gruber A."/>
            <person name="Irimia M."/>
            <person name="Maruyama S."/>
            <person name="Arias M.C."/>
            <person name="Ball S.G."/>
            <person name="Gile G.H."/>
            <person name="Hirakawa Y."/>
            <person name="Hopkins J.F."/>
            <person name="Rensing S.A."/>
            <person name="Schmutz J."/>
            <person name="Symeonidi A."/>
            <person name="Elias M."/>
            <person name="Eveleigh R.J."/>
            <person name="Herman E.K."/>
            <person name="Klute M.J."/>
            <person name="Nakayama T."/>
            <person name="Obornik M."/>
            <person name="Reyes-Prieto A."/>
            <person name="Armbrust E.V."/>
            <person name="Aves S.J."/>
            <person name="Beiko R.G."/>
            <person name="Coutinho P."/>
            <person name="Dacks J.B."/>
            <person name="Durnford D.G."/>
            <person name="Fast N.M."/>
            <person name="Green B.R."/>
            <person name="Grisdale C."/>
            <person name="Hempe F."/>
            <person name="Henrissat B."/>
            <person name="Hoppner M.P."/>
            <person name="Ishida K.-I."/>
            <person name="Kim E."/>
            <person name="Koreny L."/>
            <person name="Kroth P.G."/>
            <person name="Liu Y."/>
            <person name="Malik S.-B."/>
            <person name="Maier U.G."/>
            <person name="McRose D."/>
            <person name="Mock T."/>
            <person name="Neilson J.A."/>
            <person name="Onodera N.T."/>
            <person name="Poole A.M."/>
            <person name="Pritham E.J."/>
            <person name="Richards T.A."/>
            <person name="Rocap G."/>
            <person name="Roy S.W."/>
            <person name="Sarai C."/>
            <person name="Schaack S."/>
            <person name="Shirato S."/>
            <person name="Slamovits C.H."/>
            <person name="Spencer D.F."/>
            <person name="Suzuki S."/>
            <person name="Worden A.Z."/>
            <person name="Zauner S."/>
            <person name="Barry K."/>
            <person name="Bell C."/>
            <person name="Bharti A.K."/>
            <person name="Crow J.A."/>
            <person name="Grimwood J."/>
            <person name="Kramer R."/>
            <person name="Lindquist E."/>
            <person name="Lucas S."/>
            <person name="Salamov A."/>
            <person name="McFadden G.I."/>
            <person name="Lane C.E."/>
            <person name="Keeling P.J."/>
            <person name="Gray M.W."/>
            <person name="Grigoriev I.V."/>
            <person name="Archibald J.M."/>
        </authorList>
    </citation>
    <scope>NUCLEOTIDE SEQUENCE</scope>
    <source>
        <strain evidence="8">CCMP2712</strain>
    </source>
</reference>
<feature type="non-terminal residue" evidence="6">
    <location>
        <position position="51"/>
    </location>
</feature>
<dbReference type="SMART" id="SM00184">
    <property type="entry name" value="RING"/>
    <property type="match status" value="1"/>
</dbReference>